<proteinExistence type="predicted"/>
<protein>
    <submittedName>
        <fullName evidence="5">ShKT domain-containing protein</fullName>
    </submittedName>
</protein>
<name>A0A0N4XCJ5_NIPBR</name>
<feature type="signal peptide" evidence="2">
    <location>
        <begin position="1"/>
        <end position="17"/>
    </location>
</feature>
<keyword evidence="2" id="KW-0732">Signal</keyword>
<organism evidence="5">
    <name type="scientific">Nippostrongylus brasiliensis</name>
    <name type="common">Rat hookworm</name>
    <dbReference type="NCBI Taxonomy" id="27835"/>
    <lineage>
        <taxon>Eukaryota</taxon>
        <taxon>Metazoa</taxon>
        <taxon>Ecdysozoa</taxon>
        <taxon>Nematoda</taxon>
        <taxon>Chromadorea</taxon>
        <taxon>Rhabditida</taxon>
        <taxon>Rhabditina</taxon>
        <taxon>Rhabditomorpha</taxon>
        <taxon>Strongyloidea</taxon>
        <taxon>Heligmosomidae</taxon>
        <taxon>Nippostrongylus</taxon>
    </lineage>
</organism>
<dbReference type="Proteomes" id="UP000271162">
    <property type="component" value="Unassembled WGS sequence"/>
</dbReference>
<dbReference type="STRING" id="27835.A0A0N4XCJ5"/>
<evidence type="ECO:0000313" key="3">
    <source>
        <dbReference type="EMBL" id="VDL62493.1"/>
    </source>
</evidence>
<dbReference type="AlphaFoldDB" id="A0A0N4XCJ5"/>
<evidence type="ECO:0000313" key="4">
    <source>
        <dbReference type="Proteomes" id="UP000271162"/>
    </source>
</evidence>
<sequence length="263" mass="29409">MAIVWLVLAIGIATSSADEVDSHRFCEAYAECLAVATLEERSCLGSSKWRPFWFPVRRDEHDCHHKLRNDYIILDRMEEELLNLFLSCLKQNTRPFSESEVQFPHDVVPEQLKSERIIQKASCDSRALKSTSGFTYGRCLHGLASDCFAGTLNRINRECAPAKRCCAAVPECWWMLKESPMAAHLREMREKTIQRGKDCKAKTIELLQDGLPVEQLPLPSCYNFPVVTESSGMEDTSSGFGGPSEGAAEEVPGGSGEEPVEVY</sequence>
<evidence type="ECO:0000256" key="2">
    <source>
        <dbReference type="SAM" id="SignalP"/>
    </source>
</evidence>
<accession>A0A0N4XCJ5</accession>
<reference evidence="3 4" key="2">
    <citation type="submission" date="2018-11" db="EMBL/GenBank/DDBJ databases">
        <authorList>
            <consortium name="Pathogen Informatics"/>
        </authorList>
    </citation>
    <scope>NUCLEOTIDE SEQUENCE [LARGE SCALE GENOMIC DNA]</scope>
</reference>
<keyword evidence="4" id="KW-1185">Reference proteome</keyword>
<dbReference type="WBParaSite" id="NBR_0000017401-mRNA-1">
    <property type="protein sequence ID" value="NBR_0000017401-mRNA-1"/>
    <property type="gene ID" value="NBR_0000017401"/>
</dbReference>
<dbReference type="EMBL" id="UYSL01000051">
    <property type="protein sequence ID" value="VDL62493.1"/>
    <property type="molecule type" value="Genomic_DNA"/>
</dbReference>
<gene>
    <name evidence="3" type="ORF">NBR_LOCUS175</name>
</gene>
<evidence type="ECO:0000313" key="5">
    <source>
        <dbReference type="WBParaSite" id="NBR_0000017401-mRNA-1"/>
    </source>
</evidence>
<reference evidence="5" key="1">
    <citation type="submission" date="2017-02" db="UniProtKB">
        <authorList>
            <consortium name="WormBaseParasite"/>
        </authorList>
    </citation>
    <scope>IDENTIFICATION</scope>
</reference>
<feature type="chain" id="PRO_5043124500" evidence="2">
    <location>
        <begin position="18"/>
        <end position="263"/>
    </location>
</feature>
<feature type="region of interest" description="Disordered" evidence="1">
    <location>
        <begin position="232"/>
        <end position="263"/>
    </location>
</feature>
<evidence type="ECO:0000256" key="1">
    <source>
        <dbReference type="SAM" id="MobiDB-lite"/>
    </source>
</evidence>